<dbReference type="InterPro" id="IPR053140">
    <property type="entry name" value="GDSL_Rv0518-like"/>
</dbReference>
<dbReference type="AlphaFoldDB" id="A0A0F7FXD5"/>
<keyword evidence="1" id="KW-0472">Membrane</keyword>
<evidence type="ECO:0000259" key="2">
    <source>
        <dbReference type="Pfam" id="PF13472"/>
    </source>
</evidence>
<feature type="domain" description="SGNH hydrolase-type esterase" evidence="2">
    <location>
        <begin position="233"/>
        <end position="419"/>
    </location>
</feature>
<accession>A0A0F7FXD5</accession>
<dbReference type="CDD" id="cd01830">
    <property type="entry name" value="XynE_like"/>
    <property type="match status" value="1"/>
</dbReference>
<dbReference type="KEGG" id="sxi:SXIM_39210"/>
<evidence type="ECO:0000313" key="3">
    <source>
        <dbReference type="EMBL" id="AKG45305.1"/>
    </source>
</evidence>
<keyword evidence="1" id="KW-1133">Transmembrane helix</keyword>
<feature type="transmembrane region" description="Helical" evidence="1">
    <location>
        <begin position="15"/>
        <end position="35"/>
    </location>
</feature>
<keyword evidence="4" id="KW-1185">Reference proteome</keyword>
<proteinExistence type="predicted"/>
<dbReference type="PANTHER" id="PTHR43784">
    <property type="entry name" value="GDSL-LIKE LIPASE/ACYLHYDROLASE, PUTATIVE (AFU_ORTHOLOGUE AFUA_2G00820)-RELATED"/>
    <property type="match status" value="1"/>
</dbReference>
<evidence type="ECO:0000256" key="1">
    <source>
        <dbReference type="SAM" id="Phobius"/>
    </source>
</evidence>
<dbReference type="PANTHER" id="PTHR43784:SF2">
    <property type="entry name" value="GDSL-LIKE LIPASE_ACYLHYDROLASE, PUTATIVE (AFU_ORTHOLOGUE AFUA_2G00820)-RELATED"/>
    <property type="match status" value="1"/>
</dbReference>
<evidence type="ECO:0000313" key="4">
    <source>
        <dbReference type="Proteomes" id="UP000034034"/>
    </source>
</evidence>
<dbReference type="Pfam" id="PF13472">
    <property type="entry name" value="Lipase_GDSL_2"/>
    <property type="match status" value="1"/>
</dbReference>
<dbReference type="Gene3D" id="3.40.50.1110">
    <property type="entry name" value="SGNH hydrolase"/>
    <property type="match status" value="1"/>
</dbReference>
<dbReference type="Proteomes" id="UP000034034">
    <property type="component" value="Chromosome"/>
</dbReference>
<dbReference type="InterPro" id="IPR036514">
    <property type="entry name" value="SGNH_hydro_sf"/>
</dbReference>
<dbReference type="InterPro" id="IPR013830">
    <property type="entry name" value="SGNH_hydro"/>
</dbReference>
<protein>
    <submittedName>
        <fullName evidence="3">Secreted protein</fullName>
    </submittedName>
</protein>
<dbReference type="HOGENOM" id="CLU_029872_1_0_11"/>
<name>A0A0F7FXD5_9ACTN</name>
<keyword evidence="1" id="KW-0812">Transmembrane</keyword>
<gene>
    <name evidence="3" type="ORF">SXIM_39210</name>
</gene>
<dbReference type="STRING" id="408015.SXIM_39210"/>
<reference evidence="3" key="1">
    <citation type="submission" date="2019-08" db="EMBL/GenBank/DDBJ databases">
        <title>Complete genome sequence of a mangrove-derived Streptomyces xiamenensis.</title>
        <authorList>
            <person name="Xu J."/>
        </authorList>
    </citation>
    <scope>NUCLEOTIDE SEQUENCE</scope>
    <source>
        <strain evidence="3">318</strain>
    </source>
</reference>
<organism evidence="3 4">
    <name type="scientific">Streptomyces xiamenensis</name>
    <dbReference type="NCBI Taxonomy" id="408015"/>
    <lineage>
        <taxon>Bacteria</taxon>
        <taxon>Bacillati</taxon>
        <taxon>Actinomycetota</taxon>
        <taxon>Actinomycetes</taxon>
        <taxon>Kitasatosporales</taxon>
        <taxon>Streptomycetaceae</taxon>
        <taxon>Streptomyces</taxon>
    </lineage>
</organism>
<dbReference type="EMBL" id="CP009922">
    <property type="protein sequence ID" value="AKG45305.1"/>
    <property type="molecule type" value="Genomic_DNA"/>
</dbReference>
<dbReference type="SUPFAM" id="SSF52266">
    <property type="entry name" value="SGNH hydrolase"/>
    <property type="match status" value="1"/>
</dbReference>
<dbReference type="PATRIC" id="fig|408015.6.peg.3973"/>
<sequence length="438" mass="44748">MRVGVGVVGVRRAPAWWAAGVVALLVIVSAVLSGLPGDDGRAVRAAPGPPGAVVPASQGAWVGAWSAAPTGSEPGTRDGLGGQSLRNAVQVSAGGTAVRVELSNRYGSQPVTFTRASVGLAVGPGSAEAVAHSVVPLAFGGGAAVTIPVGGVVLSDAVSLAVEPATRLLVSVYAPGPSGPVTYHRHARETNFAARGEHTAEVSGATYTATTEHWRYLTGVQVFSPASPGAVVVLGDSLTDGISSTPGAGHRWTDFLAARLEGTPVLNLGISGNRLLRDGSPGRSYNGASGLSRLHSDVLRQEGATVLVVQLGINDILRAPREPDAGEIVAGLERLAAEARENGLRVVGATLMPYEGHYAWSDRGEAVRQEVNERLRAGGVFDGLIDLDAALRDPADPSRLLPAYDSGDALHPTDAGFRAMAEAVDPALLMGVEPAAVL</sequence>